<proteinExistence type="inferred from homology"/>
<dbReference type="PROSITE" id="PS50893">
    <property type="entry name" value="ABC_TRANSPORTER_2"/>
    <property type="match status" value="1"/>
</dbReference>
<dbReference type="EMBL" id="JAXABG010000001">
    <property type="protein sequence ID" value="MDX7080892.1"/>
    <property type="molecule type" value="Genomic_DNA"/>
</dbReference>
<dbReference type="Gene3D" id="3.40.50.300">
    <property type="entry name" value="P-loop containing nucleotide triphosphate hydrolases"/>
    <property type="match status" value="1"/>
</dbReference>
<dbReference type="GO" id="GO:0005524">
    <property type="term" value="F:ATP binding"/>
    <property type="evidence" value="ECO:0007669"/>
    <property type="project" value="UniProtKB-KW"/>
</dbReference>
<accession>A0ABD5IA76</accession>
<reference evidence="6 7" key="1">
    <citation type="submission" date="2023-11" db="EMBL/GenBank/DDBJ databases">
        <title>Detection of rare carbapenemases in Enterobacterales - comparison of two colorimetric and two CIM-based carbapenemase assays.</title>
        <authorList>
            <person name="Schaffarczyk L."/>
            <person name="Noster J."/>
            <person name="Stelzer Y."/>
            <person name="Sattler J."/>
            <person name="Gatermann S."/>
            <person name="Hamprecht A."/>
        </authorList>
    </citation>
    <scope>NUCLEOTIDE SEQUENCE [LARGE SCALE GENOMIC DNA]</scope>
    <source>
        <strain evidence="6 7">CIM-Carb-136</strain>
    </source>
</reference>
<dbReference type="CDD" id="cd03214">
    <property type="entry name" value="ABC_Iron-Siderophores_B12_Hemin"/>
    <property type="match status" value="1"/>
</dbReference>
<dbReference type="PANTHER" id="PTHR42734:SF6">
    <property type="entry name" value="MOLYBDATE IMPORT ATP-BINDING PROTEIN MOLC"/>
    <property type="match status" value="1"/>
</dbReference>
<evidence type="ECO:0000313" key="6">
    <source>
        <dbReference type="EMBL" id="MDX7080892.1"/>
    </source>
</evidence>
<dbReference type="InterPro" id="IPR050153">
    <property type="entry name" value="Metal_Ion_Import_ABC"/>
</dbReference>
<dbReference type="Proteomes" id="UP001275057">
    <property type="component" value="Unassembled WGS sequence"/>
</dbReference>
<dbReference type="InterPro" id="IPR003593">
    <property type="entry name" value="AAA+_ATPase"/>
</dbReference>
<keyword evidence="3" id="KW-0547">Nucleotide-binding</keyword>
<evidence type="ECO:0000256" key="3">
    <source>
        <dbReference type="ARBA" id="ARBA00022741"/>
    </source>
</evidence>
<comment type="caution">
    <text evidence="6">The sequence shown here is derived from an EMBL/GenBank/DDBJ whole genome shotgun (WGS) entry which is preliminary data.</text>
</comment>
<keyword evidence="2" id="KW-0813">Transport</keyword>
<evidence type="ECO:0000313" key="7">
    <source>
        <dbReference type="Proteomes" id="UP001275057"/>
    </source>
</evidence>
<dbReference type="PANTHER" id="PTHR42734">
    <property type="entry name" value="METAL TRANSPORT SYSTEM ATP-BINDING PROTEIN TM_0124-RELATED"/>
    <property type="match status" value="1"/>
</dbReference>
<dbReference type="Pfam" id="PF00005">
    <property type="entry name" value="ABC_tran"/>
    <property type="match status" value="1"/>
</dbReference>
<organism evidence="6 7">
    <name type="scientific">Serratia marcescens</name>
    <dbReference type="NCBI Taxonomy" id="615"/>
    <lineage>
        <taxon>Bacteria</taxon>
        <taxon>Pseudomonadati</taxon>
        <taxon>Pseudomonadota</taxon>
        <taxon>Gammaproteobacteria</taxon>
        <taxon>Enterobacterales</taxon>
        <taxon>Yersiniaceae</taxon>
        <taxon>Serratia</taxon>
    </lineage>
</organism>
<evidence type="ECO:0000256" key="4">
    <source>
        <dbReference type="ARBA" id="ARBA00022840"/>
    </source>
</evidence>
<dbReference type="AlphaFoldDB" id="A0ABD5IA76"/>
<evidence type="ECO:0000256" key="1">
    <source>
        <dbReference type="ARBA" id="ARBA00005417"/>
    </source>
</evidence>
<protein>
    <submittedName>
        <fullName evidence="6">ABC transporter ATP-binding protein</fullName>
    </submittedName>
</protein>
<keyword evidence="4 6" id="KW-0067">ATP-binding</keyword>
<evidence type="ECO:0000259" key="5">
    <source>
        <dbReference type="PROSITE" id="PS50893"/>
    </source>
</evidence>
<comment type="similarity">
    <text evidence="1">Belongs to the ABC transporter superfamily.</text>
</comment>
<evidence type="ECO:0000256" key="2">
    <source>
        <dbReference type="ARBA" id="ARBA00022448"/>
    </source>
</evidence>
<dbReference type="SMART" id="SM00382">
    <property type="entry name" value="AAA"/>
    <property type="match status" value="1"/>
</dbReference>
<feature type="domain" description="ABC transporter" evidence="5">
    <location>
        <begin position="2"/>
        <end position="232"/>
    </location>
</feature>
<dbReference type="InterPro" id="IPR027417">
    <property type="entry name" value="P-loop_NTPase"/>
</dbReference>
<dbReference type="InterPro" id="IPR003439">
    <property type="entry name" value="ABC_transporter-like_ATP-bd"/>
</dbReference>
<dbReference type="RefSeq" id="WP_060439512.1">
    <property type="nucleotide sequence ID" value="NZ_CAMIRQ010000004.1"/>
</dbReference>
<dbReference type="SUPFAM" id="SSF52540">
    <property type="entry name" value="P-loop containing nucleoside triphosphate hydrolases"/>
    <property type="match status" value="1"/>
</dbReference>
<name>A0ABD5IA76_SERMA</name>
<gene>
    <name evidence="6" type="ORF">SJ435_00650</name>
</gene>
<sequence>MITASRLSFGFKGREPIFDNVSFELKRGEILSVLGPNGAGKTTLLRNIAGLCRPSAGWCEIGRVDNREARLAYVPQAKAPHFSYGVLDFVTFGCVRQAGLFARPGKHDFARAQAVLQSLEIGPLAQKSIDQISGGELQMCYFAKALMADPDVMILDEPESNLDFYNQAKMIEMLWRLAKERQMTIVLNTHFLNYAERISDKCLLMTKRQSLFGVKSAVLREDILERYFRVPVRKCHYQHQGAGEETFIIALRNLA</sequence>